<dbReference type="OrthoDB" id="9880329at2"/>
<name>F0SQP2_RUBBR</name>
<dbReference type="KEGG" id="pbs:Plabr_1460"/>
<accession>F0SQP2</accession>
<sequence length="124" mass="13019">MAARKNAANKPEAKRPAISKADAIRSWFKDNPEGTAVECQKALKEQGIEVGSGHAQQILNKSKSGGKVDVSTIKLAADFATAYGDVDAALKAIDAVGDFIQACGSPQKARTALETYQTVADALQ</sequence>
<keyword evidence="2" id="KW-1185">Reference proteome</keyword>
<evidence type="ECO:0000313" key="2">
    <source>
        <dbReference type="Proteomes" id="UP000006860"/>
    </source>
</evidence>
<proteinExistence type="predicted"/>
<dbReference type="Proteomes" id="UP000006860">
    <property type="component" value="Chromosome"/>
</dbReference>
<gene>
    <name evidence="1" type="ordered locus">Plabr_1460</name>
</gene>
<dbReference type="HOGENOM" id="CLU_2002202_0_0_0"/>
<dbReference type="AlphaFoldDB" id="F0SQP2"/>
<organism evidence="1 2">
    <name type="scientific">Rubinisphaera brasiliensis (strain ATCC 49424 / DSM 5305 / JCM 21570 / IAM 15109 / NBRC 103401 / IFAM 1448)</name>
    <name type="common">Planctomyces brasiliensis</name>
    <dbReference type="NCBI Taxonomy" id="756272"/>
    <lineage>
        <taxon>Bacteria</taxon>
        <taxon>Pseudomonadati</taxon>
        <taxon>Planctomycetota</taxon>
        <taxon>Planctomycetia</taxon>
        <taxon>Planctomycetales</taxon>
        <taxon>Planctomycetaceae</taxon>
        <taxon>Rubinisphaera</taxon>
    </lineage>
</organism>
<reference evidence="2" key="1">
    <citation type="submission" date="2011-02" db="EMBL/GenBank/DDBJ databases">
        <title>The complete genome of Planctomyces brasiliensis DSM 5305.</title>
        <authorList>
            <person name="Lucas S."/>
            <person name="Copeland A."/>
            <person name="Lapidus A."/>
            <person name="Bruce D."/>
            <person name="Goodwin L."/>
            <person name="Pitluck S."/>
            <person name="Kyrpides N."/>
            <person name="Mavromatis K."/>
            <person name="Pagani I."/>
            <person name="Ivanova N."/>
            <person name="Ovchinnikova G."/>
            <person name="Lu M."/>
            <person name="Detter J.C."/>
            <person name="Han C."/>
            <person name="Land M."/>
            <person name="Hauser L."/>
            <person name="Markowitz V."/>
            <person name="Cheng J.-F."/>
            <person name="Hugenholtz P."/>
            <person name="Woyke T."/>
            <person name="Wu D."/>
            <person name="Tindall B."/>
            <person name="Pomrenke H.G."/>
            <person name="Brambilla E."/>
            <person name="Klenk H.-P."/>
            <person name="Eisen J.A."/>
        </authorList>
    </citation>
    <scope>NUCLEOTIDE SEQUENCE [LARGE SCALE GENOMIC DNA]</scope>
    <source>
        <strain evidence="2">ATCC 49424 / DSM 5305 / JCM 21570 / NBRC 103401 / IFAM 1448</strain>
    </source>
</reference>
<dbReference type="EMBL" id="CP002546">
    <property type="protein sequence ID" value="ADY59072.1"/>
    <property type="molecule type" value="Genomic_DNA"/>
</dbReference>
<dbReference type="RefSeq" id="WP_013627801.1">
    <property type="nucleotide sequence ID" value="NC_015174.1"/>
</dbReference>
<dbReference type="STRING" id="756272.Plabr_1460"/>
<protein>
    <submittedName>
        <fullName evidence="1">Uncharacterized protein</fullName>
    </submittedName>
</protein>
<evidence type="ECO:0000313" key="1">
    <source>
        <dbReference type="EMBL" id="ADY59072.1"/>
    </source>
</evidence>